<dbReference type="Pfam" id="PF01797">
    <property type="entry name" value="Y1_Tnp"/>
    <property type="match status" value="1"/>
</dbReference>
<keyword evidence="3" id="KW-1185">Reference proteome</keyword>
<reference evidence="3" key="1">
    <citation type="submission" date="2016-11" db="EMBL/GenBank/DDBJ databases">
        <authorList>
            <person name="Varghese N."/>
            <person name="Submissions S."/>
        </authorList>
    </citation>
    <scope>NUCLEOTIDE SEQUENCE [LARGE SCALE GENOMIC DNA]</scope>
    <source>
        <strain evidence="3">DSM 17957</strain>
    </source>
</reference>
<organism evidence="2 3">
    <name type="scientific">Geosporobacter subterraneus DSM 17957</name>
    <dbReference type="NCBI Taxonomy" id="1121919"/>
    <lineage>
        <taxon>Bacteria</taxon>
        <taxon>Bacillati</taxon>
        <taxon>Bacillota</taxon>
        <taxon>Clostridia</taxon>
        <taxon>Peptostreptococcales</taxon>
        <taxon>Thermotaleaceae</taxon>
        <taxon>Geosporobacter</taxon>
    </lineage>
</organism>
<dbReference type="Proteomes" id="UP000184536">
    <property type="component" value="Unassembled WGS sequence"/>
</dbReference>
<dbReference type="STRING" id="1121919.SAMN02745975_01982"/>
<gene>
    <name evidence="2" type="ORF">SAMN02745975_01982</name>
</gene>
<accession>A0A1M6IXU2</accession>
<evidence type="ECO:0000313" key="3">
    <source>
        <dbReference type="Proteomes" id="UP000184536"/>
    </source>
</evidence>
<proteinExistence type="predicted"/>
<dbReference type="GO" id="GO:0006313">
    <property type="term" value="P:DNA transposition"/>
    <property type="evidence" value="ECO:0007669"/>
    <property type="project" value="InterPro"/>
</dbReference>
<dbReference type="InterPro" id="IPR052715">
    <property type="entry name" value="RAYT_transposase"/>
</dbReference>
<dbReference type="InterPro" id="IPR002686">
    <property type="entry name" value="Transposase_17"/>
</dbReference>
<evidence type="ECO:0000259" key="1">
    <source>
        <dbReference type="SMART" id="SM01321"/>
    </source>
</evidence>
<dbReference type="PANTHER" id="PTHR36966:SF1">
    <property type="entry name" value="REP-ASSOCIATED TYROSINE TRANSPOSASE"/>
    <property type="match status" value="1"/>
</dbReference>
<dbReference type="GO" id="GO:0004803">
    <property type="term" value="F:transposase activity"/>
    <property type="evidence" value="ECO:0007669"/>
    <property type="project" value="InterPro"/>
</dbReference>
<dbReference type="SUPFAM" id="SSF143422">
    <property type="entry name" value="Transposase IS200-like"/>
    <property type="match status" value="1"/>
</dbReference>
<sequence>MEETPQRKTMRLKDYDYSQNGYYFVIICTHDRQNILGNIVGEGLCALPMIELTDLGQYVEEAVIHLPKIFPQVLIDQYCIMPNHIHGVLILQNAGGHGNPPLQEIIGRFKSYTTYVYNKNQKNKPLWQRSFYDHIIRNQKELDEIRKYIQENQMKWYEDKYYTESGKV</sequence>
<dbReference type="SMART" id="SM01321">
    <property type="entry name" value="Y1_Tnp"/>
    <property type="match status" value="1"/>
</dbReference>
<dbReference type="RefSeq" id="WP_190014381.1">
    <property type="nucleotide sequence ID" value="NZ_FQZV01000023.1"/>
</dbReference>
<dbReference type="AlphaFoldDB" id="A0A1M6IXU2"/>
<dbReference type="InterPro" id="IPR036515">
    <property type="entry name" value="Transposase_17_sf"/>
</dbReference>
<evidence type="ECO:0000313" key="2">
    <source>
        <dbReference type="EMBL" id="SHJ39229.1"/>
    </source>
</evidence>
<protein>
    <submittedName>
        <fullName evidence="2">REP element-mobilizing transposase RayT</fullName>
    </submittedName>
</protein>
<name>A0A1M6IXU2_9FIRM</name>
<dbReference type="EMBL" id="FQZV01000023">
    <property type="protein sequence ID" value="SHJ39229.1"/>
    <property type="molecule type" value="Genomic_DNA"/>
</dbReference>
<dbReference type="PANTHER" id="PTHR36966">
    <property type="entry name" value="REP-ASSOCIATED TYROSINE TRANSPOSASE"/>
    <property type="match status" value="1"/>
</dbReference>
<dbReference type="GO" id="GO:0043565">
    <property type="term" value="F:sequence-specific DNA binding"/>
    <property type="evidence" value="ECO:0007669"/>
    <property type="project" value="TreeGrafter"/>
</dbReference>
<feature type="domain" description="Transposase IS200-like" evidence="1">
    <location>
        <begin position="18"/>
        <end position="152"/>
    </location>
</feature>
<dbReference type="Gene3D" id="3.30.70.1290">
    <property type="entry name" value="Transposase IS200-like"/>
    <property type="match status" value="1"/>
</dbReference>